<reference evidence="1" key="1">
    <citation type="submission" date="2023-04" db="EMBL/GenBank/DDBJ databases">
        <title>Draft Genome sequencing of Naganishia species isolated from polar environments using Oxford Nanopore Technology.</title>
        <authorList>
            <person name="Leo P."/>
            <person name="Venkateswaran K."/>
        </authorList>
    </citation>
    <scope>NUCLEOTIDE SEQUENCE</scope>
    <source>
        <strain evidence="1">MNA-CCFEE 5425</strain>
    </source>
</reference>
<evidence type="ECO:0000313" key="1">
    <source>
        <dbReference type="EMBL" id="KAJ9111764.1"/>
    </source>
</evidence>
<sequence length="166" mass="18755">MESVSQDLPGPPPGVGFQQQPKSSPTSYIREPPFPHSYAQNADYQGASVKVNEGVKVPAKRKGDELEKVSKHQKDPNFQRRKKGQQEFVDNVLKAVAPSKAVQGKRKSKKSILQRSKKVTEEETWDDEMLNDRMSEEEIPGGETSTDSDIDKKEQEIRILLRYLGM</sequence>
<organism evidence="1 2">
    <name type="scientific">Naganishia vaughanmartiniae</name>
    <dbReference type="NCBI Taxonomy" id="1424756"/>
    <lineage>
        <taxon>Eukaryota</taxon>
        <taxon>Fungi</taxon>
        <taxon>Dikarya</taxon>
        <taxon>Basidiomycota</taxon>
        <taxon>Agaricomycotina</taxon>
        <taxon>Tremellomycetes</taxon>
        <taxon>Filobasidiales</taxon>
        <taxon>Filobasidiaceae</taxon>
        <taxon>Naganishia</taxon>
    </lineage>
</organism>
<accession>A0ACC2WKU1</accession>
<gene>
    <name evidence="1" type="ORF">QFC22_006423</name>
</gene>
<protein>
    <submittedName>
        <fullName evidence="1">Uncharacterized protein</fullName>
    </submittedName>
</protein>
<evidence type="ECO:0000313" key="2">
    <source>
        <dbReference type="Proteomes" id="UP001243375"/>
    </source>
</evidence>
<dbReference type="Proteomes" id="UP001243375">
    <property type="component" value="Unassembled WGS sequence"/>
</dbReference>
<proteinExistence type="predicted"/>
<dbReference type="EMBL" id="JASBWU010000028">
    <property type="protein sequence ID" value="KAJ9111764.1"/>
    <property type="molecule type" value="Genomic_DNA"/>
</dbReference>
<keyword evidence="2" id="KW-1185">Reference proteome</keyword>
<name>A0ACC2WKU1_9TREE</name>
<comment type="caution">
    <text evidence="1">The sequence shown here is derived from an EMBL/GenBank/DDBJ whole genome shotgun (WGS) entry which is preliminary data.</text>
</comment>